<dbReference type="AlphaFoldDB" id="A0A9P0ZH94"/>
<protein>
    <recommendedName>
        <fullName evidence="2">ATP-dependent DNA helicase</fullName>
        <ecNumber evidence="2">5.6.2.3</ecNumber>
    </recommendedName>
</protein>
<comment type="catalytic activity">
    <reaction evidence="2">
        <text>ATP + H2O = ADP + phosphate + H(+)</text>
        <dbReference type="Rhea" id="RHEA:13065"/>
        <dbReference type="ChEBI" id="CHEBI:15377"/>
        <dbReference type="ChEBI" id="CHEBI:15378"/>
        <dbReference type="ChEBI" id="CHEBI:30616"/>
        <dbReference type="ChEBI" id="CHEBI:43474"/>
        <dbReference type="ChEBI" id="CHEBI:456216"/>
        <dbReference type="EC" id="5.6.2.3"/>
    </reaction>
</comment>
<dbReference type="InterPro" id="IPR010285">
    <property type="entry name" value="DNA_helicase_pif1-like_DEAD"/>
</dbReference>
<dbReference type="GO" id="GO:0043139">
    <property type="term" value="F:5'-3' DNA helicase activity"/>
    <property type="evidence" value="ECO:0007669"/>
    <property type="project" value="UniProtKB-EC"/>
</dbReference>
<evidence type="ECO:0000313" key="5">
    <source>
        <dbReference type="Proteomes" id="UP001152484"/>
    </source>
</evidence>
<sequence>MPCPDESDMTDFQNKFLVDEMSYDREQQVSLHSSLLEKLTAEQRHTYDHIITVVYSNLGGFFVLYGYGGTGKTFVWNTLSAALRLKGSVVLNVASSRIASLLLPGGKTAHSTFCIPFVTNEESTSNIRQGSLKAKLLLHAKLIIWDEAPMLSRHCFEAVDRTLRDIMRVQCEENSERPFGGKVVVLGGDFCQILPVIRKGTRHDIVSAAVNSSHIWESCVVLRLSTNMRLNVGVTSEDHAATKEFADWTLQLGEGSNESHENGASEVQIPSDLLINGCKNPLHSLVDFTYPELLQNHASPTFYGSYFWHCSCASNGVRAVTF</sequence>
<proteinExistence type="inferred from homology"/>
<comment type="caution">
    <text evidence="4">The sequence shown here is derived from an EMBL/GenBank/DDBJ whole genome shotgun (WGS) entry which is preliminary data.</text>
</comment>
<dbReference type="GO" id="GO:0006310">
    <property type="term" value="P:DNA recombination"/>
    <property type="evidence" value="ECO:0007669"/>
    <property type="project" value="UniProtKB-KW"/>
</dbReference>
<comment type="similarity">
    <text evidence="2">Belongs to the helicase family.</text>
</comment>
<organism evidence="4 5">
    <name type="scientific">Cuscuta europaea</name>
    <name type="common">European dodder</name>
    <dbReference type="NCBI Taxonomy" id="41803"/>
    <lineage>
        <taxon>Eukaryota</taxon>
        <taxon>Viridiplantae</taxon>
        <taxon>Streptophyta</taxon>
        <taxon>Embryophyta</taxon>
        <taxon>Tracheophyta</taxon>
        <taxon>Spermatophyta</taxon>
        <taxon>Magnoliopsida</taxon>
        <taxon>eudicotyledons</taxon>
        <taxon>Gunneridae</taxon>
        <taxon>Pentapetalae</taxon>
        <taxon>asterids</taxon>
        <taxon>lamiids</taxon>
        <taxon>Solanales</taxon>
        <taxon>Convolvulaceae</taxon>
        <taxon>Cuscuteae</taxon>
        <taxon>Cuscuta</taxon>
        <taxon>Cuscuta subgen. Cuscuta</taxon>
    </lineage>
</organism>
<dbReference type="EC" id="5.6.2.3" evidence="2"/>
<keyword evidence="5" id="KW-1185">Reference proteome</keyword>
<dbReference type="EMBL" id="CAMAPE010000036">
    <property type="protein sequence ID" value="CAH9098656.1"/>
    <property type="molecule type" value="Genomic_DNA"/>
</dbReference>
<accession>A0A9P0ZH94</accession>
<reference evidence="4" key="1">
    <citation type="submission" date="2022-07" db="EMBL/GenBank/DDBJ databases">
        <authorList>
            <person name="Macas J."/>
            <person name="Novak P."/>
            <person name="Neumann P."/>
        </authorList>
    </citation>
    <scope>NUCLEOTIDE SEQUENCE</scope>
</reference>
<dbReference type="GO" id="GO:0016787">
    <property type="term" value="F:hydrolase activity"/>
    <property type="evidence" value="ECO:0007669"/>
    <property type="project" value="UniProtKB-KW"/>
</dbReference>
<dbReference type="Pfam" id="PF05970">
    <property type="entry name" value="PIF1"/>
    <property type="match status" value="1"/>
</dbReference>
<keyword evidence="2" id="KW-0067">ATP-binding</keyword>
<dbReference type="PANTHER" id="PTHR10492">
    <property type="match status" value="1"/>
</dbReference>
<dbReference type="InterPro" id="IPR027417">
    <property type="entry name" value="P-loop_NTPase"/>
</dbReference>
<evidence type="ECO:0000313" key="4">
    <source>
        <dbReference type="EMBL" id="CAH9098656.1"/>
    </source>
</evidence>
<dbReference type="GO" id="GO:0009536">
    <property type="term" value="C:plastid"/>
    <property type="evidence" value="ECO:0007669"/>
    <property type="project" value="UniProtKB-SubCell"/>
</dbReference>
<keyword evidence="2" id="KW-0547">Nucleotide-binding</keyword>
<gene>
    <name evidence="4" type="ORF">CEURO_LOCUS14340</name>
</gene>
<name>A0A9P0ZH94_CUSEU</name>
<comment type="cofactor">
    <cofactor evidence="2">
        <name>Mg(2+)</name>
        <dbReference type="ChEBI" id="CHEBI:18420"/>
    </cofactor>
</comment>
<dbReference type="Gene3D" id="3.40.50.300">
    <property type="entry name" value="P-loop containing nucleotide triphosphate hydrolases"/>
    <property type="match status" value="1"/>
</dbReference>
<dbReference type="GO" id="GO:0000723">
    <property type="term" value="P:telomere maintenance"/>
    <property type="evidence" value="ECO:0007669"/>
    <property type="project" value="InterPro"/>
</dbReference>
<keyword evidence="2" id="KW-0234">DNA repair</keyword>
<keyword evidence="2" id="KW-0347">Helicase</keyword>
<dbReference type="OrthoDB" id="1305148at2759"/>
<comment type="subcellular location">
    <subcellularLocation>
        <location evidence="1">Plastid</location>
    </subcellularLocation>
</comment>
<dbReference type="SUPFAM" id="SSF52540">
    <property type="entry name" value="P-loop containing nucleoside triphosphate hydrolases"/>
    <property type="match status" value="1"/>
</dbReference>
<dbReference type="GO" id="GO:0005524">
    <property type="term" value="F:ATP binding"/>
    <property type="evidence" value="ECO:0007669"/>
    <property type="project" value="UniProtKB-KW"/>
</dbReference>
<dbReference type="Proteomes" id="UP001152484">
    <property type="component" value="Unassembled WGS sequence"/>
</dbReference>
<dbReference type="GO" id="GO:0006281">
    <property type="term" value="P:DNA repair"/>
    <property type="evidence" value="ECO:0007669"/>
    <property type="project" value="UniProtKB-KW"/>
</dbReference>
<keyword evidence="2" id="KW-0227">DNA damage</keyword>
<keyword evidence="2" id="KW-0378">Hydrolase</keyword>
<evidence type="ECO:0000256" key="1">
    <source>
        <dbReference type="ARBA" id="ARBA00004474"/>
    </source>
</evidence>
<feature type="domain" description="DNA helicase Pif1-like DEAD-box helicase" evidence="3">
    <location>
        <begin position="38"/>
        <end position="261"/>
    </location>
</feature>
<dbReference type="PANTHER" id="PTHR10492:SF74">
    <property type="entry name" value="ATP-DEPENDENT DNA HELICASE"/>
    <property type="match status" value="1"/>
</dbReference>
<evidence type="ECO:0000259" key="3">
    <source>
        <dbReference type="Pfam" id="PF05970"/>
    </source>
</evidence>
<evidence type="ECO:0000256" key="2">
    <source>
        <dbReference type="RuleBase" id="RU363044"/>
    </source>
</evidence>
<keyword evidence="2" id="KW-0233">DNA recombination</keyword>